<comment type="caution">
    <text evidence="2">The sequence shown here is derived from an EMBL/GenBank/DDBJ whole genome shotgun (WGS) entry which is preliminary data.</text>
</comment>
<sequence length="112" mass="12053">MATPPDAPPPSAAAVIATPAFGELVRGRRSFALTATAVGFGAYLLLIVVSGFTEALRAPFFGFASWTFVLTALIFPLVWLLCGLYVRRAATWDRLAERALVEAVGETPEVRR</sequence>
<evidence type="ECO:0000256" key="1">
    <source>
        <dbReference type="SAM" id="Phobius"/>
    </source>
</evidence>
<keyword evidence="1" id="KW-0472">Membrane</keyword>
<dbReference type="Pfam" id="PF04341">
    <property type="entry name" value="DUF485"/>
    <property type="match status" value="1"/>
</dbReference>
<gene>
    <name evidence="2" type="ORF">WCD74_01790</name>
</gene>
<dbReference type="PANTHER" id="PTHR38441:SF1">
    <property type="entry name" value="MEMBRANE PROTEIN"/>
    <property type="match status" value="1"/>
</dbReference>
<dbReference type="PANTHER" id="PTHR38441">
    <property type="entry name" value="INTEGRAL MEMBRANE PROTEIN-RELATED"/>
    <property type="match status" value="1"/>
</dbReference>
<dbReference type="Proteomes" id="UP001385809">
    <property type="component" value="Unassembled WGS sequence"/>
</dbReference>
<proteinExistence type="predicted"/>
<reference evidence="2 3" key="1">
    <citation type="submission" date="2024-03" db="EMBL/GenBank/DDBJ databases">
        <title>Actinomycetospora sp. OC33-EN08, a novel actinomycete isolated from wild orchid (Aerides multiflora).</title>
        <authorList>
            <person name="Suriyachadkun C."/>
        </authorList>
    </citation>
    <scope>NUCLEOTIDE SEQUENCE [LARGE SCALE GENOMIC DNA]</scope>
    <source>
        <strain evidence="2 3">OC33-EN08</strain>
    </source>
</reference>
<feature type="transmembrane region" description="Helical" evidence="1">
    <location>
        <begin position="64"/>
        <end position="86"/>
    </location>
</feature>
<dbReference type="EMBL" id="JBBEGN010000001">
    <property type="protein sequence ID" value="MEJ2866478.1"/>
    <property type="molecule type" value="Genomic_DNA"/>
</dbReference>
<evidence type="ECO:0000313" key="2">
    <source>
        <dbReference type="EMBL" id="MEJ2866478.1"/>
    </source>
</evidence>
<organism evidence="2 3">
    <name type="scientific">Actinomycetospora aurantiaca</name>
    <dbReference type="NCBI Taxonomy" id="3129233"/>
    <lineage>
        <taxon>Bacteria</taxon>
        <taxon>Bacillati</taxon>
        <taxon>Actinomycetota</taxon>
        <taxon>Actinomycetes</taxon>
        <taxon>Pseudonocardiales</taxon>
        <taxon>Pseudonocardiaceae</taxon>
        <taxon>Actinomycetospora</taxon>
    </lineage>
</organism>
<keyword evidence="1" id="KW-0812">Transmembrane</keyword>
<keyword evidence="3" id="KW-1185">Reference proteome</keyword>
<name>A0ABU8MGM4_9PSEU</name>
<evidence type="ECO:0000313" key="3">
    <source>
        <dbReference type="Proteomes" id="UP001385809"/>
    </source>
</evidence>
<dbReference type="RefSeq" id="WP_337693100.1">
    <property type="nucleotide sequence ID" value="NZ_JBBEGN010000001.1"/>
</dbReference>
<protein>
    <submittedName>
        <fullName evidence="2">DUF485 domain-containing protein</fullName>
    </submittedName>
</protein>
<dbReference type="InterPro" id="IPR007436">
    <property type="entry name" value="DUF485"/>
</dbReference>
<feature type="transmembrane region" description="Helical" evidence="1">
    <location>
        <begin position="31"/>
        <end position="52"/>
    </location>
</feature>
<keyword evidence="1" id="KW-1133">Transmembrane helix</keyword>
<accession>A0ABU8MGM4</accession>